<feature type="compositionally biased region" description="Acidic residues" evidence="1">
    <location>
        <begin position="125"/>
        <end position="140"/>
    </location>
</feature>
<sequence>MEVLKSWECETNTRETSSEEEEHNSNEDSVHTVAFALGTVVLMVCLKRFLVEQWRAWVFLLLNVILLAIFFMSTKKPRWSVQTQESKNRIQRIKTHLKKDSVPPPSEESKECSENNDSNNKKMDGDEDEGEEEEEEEEEAVAALSKEELNERVEAFIAMFRQHLISDVKQGFNFPQTANLRTRPNKIQVSCC</sequence>
<evidence type="ECO:0000256" key="2">
    <source>
        <dbReference type="SAM" id="Phobius"/>
    </source>
</evidence>
<dbReference type="Gramene" id="arahy.Tifrunner.gnm2.ann2.Ah20g420600.1">
    <property type="protein sequence ID" value="arahy.Tifrunner.gnm2.ann2.Ah20g420600.1-CDS-1"/>
    <property type="gene ID" value="arahy.Tifrunner.gnm2.ann2.Ah20g420600"/>
</dbReference>
<keyword evidence="2" id="KW-0472">Membrane</keyword>
<dbReference type="SMR" id="A0A444X7Y3"/>
<keyword evidence="2" id="KW-1133">Transmembrane helix</keyword>
<feature type="transmembrane region" description="Helical" evidence="2">
    <location>
        <begin position="30"/>
        <end position="50"/>
    </location>
</feature>
<feature type="compositionally biased region" description="Basic and acidic residues" evidence="1">
    <location>
        <begin position="107"/>
        <end position="124"/>
    </location>
</feature>
<comment type="caution">
    <text evidence="3">The sequence shown here is derived from an EMBL/GenBank/DDBJ whole genome shotgun (WGS) entry which is preliminary data.</text>
</comment>
<protein>
    <submittedName>
        <fullName evidence="3">Uncharacterized protein</fullName>
    </submittedName>
</protein>
<feature type="transmembrane region" description="Helical" evidence="2">
    <location>
        <begin position="56"/>
        <end position="74"/>
    </location>
</feature>
<accession>A0A444X7Y3</accession>
<dbReference type="EMBL" id="SDMP01000020">
    <property type="protein sequence ID" value="RYQ85782.1"/>
    <property type="molecule type" value="Genomic_DNA"/>
</dbReference>
<gene>
    <name evidence="3" type="ORF">Ahy_B10g105388</name>
</gene>
<feature type="region of interest" description="Disordered" evidence="1">
    <location>
        <begin position="95"/>
        <end position="143"/>
    </location>
</feature>
<proteinExistence type="predicted"/>
<dbReference type="PANTHER" id="PTHR35997:SF5">
    <property type="entry name" value="OS09G0539700 PROTEIN"/>
    <property type="match status" value="1"/>
</dbReference>
<reference evidence="3 4" key="1">
    <citation type="submission" date="2019-01" db="EMBL/GenBank/DDBJ databases">
        <title>Sequencing of cultivated peanut Arachis hypogaea provides insights into genome evolution and oil improvement.</title>
        <authorList>
            <person name="Chen X."/>
        </authorList>
    </citation>
    <scope>NUCLEOTIDE SEQUENCE [LARGE SCALE GENOMIC DNA]</scope>
    <source>
        <strain evidence="4">cv. Fuhuasheng</strain>
        <tissue evidence="3">Leaves</tissue>
    </source>
</reference>
<dbReference type="PANTHER" id="PTHR35997">
    <property type="entry name" value="COTTON FIBER PROTEIN-RELATED"/>
    <property type="match status" value="1"/>
</dbReference>
<keyword evidence="4" id="KW-1185">Reference proteome</keyword>
<evidence type="ECO:0000313" key="3">
    <source>
        <dbReference type="EMBL" id="RYQ85782.1"/>
    </source>
</evidence>
<keyword evidence="2" id="KW-0812">Transmembrane</keyword>
<evidence type="ECO:0000256" key="1">
    <source>
        <dbReference type="SAM" id="MobiDB-lite"/>
    </source>
</evidence>
<organism evidence="3 4">
    <name type="scientific">Arachis hypogaea</name>
    <name type="common">Peanut</name>
    <dbReference type="NCBI Taxonomy" id="3818"/>
    <lineage>
        <taxon>Eukaryota</taxon>
        <taxon>Viridiplantae</taxon>
        <taxon>Streptophyta</taxon>
        <taxon>Embryophyta</taxon>
        <taxon>Tracheophyta</taxon>
        <taxon>Spermatophyta</taxon>
        <taxon>Magnoliopsida</taxon>
        <taxon>eudicotyledons</taxon>
        <taxon>Gunneridae</taxon>
        <taxon>Pentapetalae</taxon>
        <taxon>rosids</taxon>
        <taxon>fabids</taxon>
        <taxon>Fabales</taxon>
        <taxon>Fabaceae</taxon>
        <taxon>Papilionoideae</taxon>
        <taxon>50 kb inversion clade</taxon>
        <taxon>dalbergioids sensu lato</taxon>
        <taxon>Dalbergieae</taxon>
        <taxon>Pterocarpus clade</taxon>
        <taxon>Arachis</taxon>
    </lineage>
</organism>
<dbReference type="AlphaFoldDB" id="A0A444X7Y3"/>
<evidence type="ECO:0000313" key="4">
    <source>
        <dbReference type="Proteomes" id="UP000289738"/>
    </source>
</evidence>
<dbReference type="OrthoDB" id="1725777at2759"/>
<dbReference type="Proteomes" id="UP000289738">
    <property type="component" value="Chromosome B10"/>
</dbReference>
<name>A0A444X7Y3_ARAHY</name>